<dbReference type="Gene3D" id="3.40.50.720">
    <property type="entry name" value="NAD(P)-binding Rossmann-like Domain"/>
    <property type="match status" value="1"/>
</dbReference>
<dbReference type="GO" id="GO:0008202">
    <property type="term" value="P:steroid metabolic process"/>
    <property type="evidence" value="ECO:0007669"/>
    <property type="project" value="UniProtKB-KW"/>
</dbReference>
<dbReference type="InterPro" id="IPR020904">
    <property type="entry name" value="Sc_DH/Rdtase_CS"/>
</dbReference>
<dbReference type="InterPro" id="IPR036291">
    <property type="entry name" value="NAD(P)-bd_dom_sf"/>
</dbReference>
<evidence type="ECO:0000256" key="2">
    <source>
        <dbReference type="ARBA" id="ARBA00023002"/>
    </source>
</evidence>
<evidence type="ECO:0000256" key="1">
    <source>
        <dbReference type="ARBA" id="ARBA00006484"/>
    </source>
</evidence>
<feature type="non-terminal residue" evidence="5">
    <location>
        <position position="302"/>
    </location>
</feature>
<comment type="caution">
    <text evidence="5">The sequence shown here is derived from an EMBL/GenBank/DDBJ whole genome shotgun (WGS) entry which is preliminary data.</text>
</comment>
<evidence type="ECO:0000256" key="3">
    <source>
        <dbReference type="ARBA" id="ARBA00023221"/>
    </source>
</evidence>
<dbReference type="PANTHER" id="PTHR42879:SF2">
    <property type="entry name" value="3-OXOACYL-[ACYL-CARRIER-PROTEIN] REDUCTASE FABG"/>
    <property type="match status" value="1"/>
</dbReference>
<dbReference type="PRINTS" id="PR00080">
    <property type="entry name" value="SDRFAMILY"/>
</dbReference>
<evidence type="ECO:0000256" key="4">
    <source>
        <dbReference type="RuleBase" id="RU000363"/>
    </source>
</evidence>
<proteinExistence type="inferred from homology"/>
<dbReference type="NCBIfam" id="NF009466">
    <property type="entry name" value="PRK12826.1-2"/>
    <property type="match status" value="1"/>
</dbReference>
<organism evidence="5 6">
    <name type="scientific">[Clostridium] asparagiforme DSM 15981</name>
    <dbReference type="NCBI Taxonomy" id="518636"/>
    <lineage>
        <taxon>Bacteria</taxon>
        <taxon>Bacillati</taxon>
        <taxon>Bacillota</taxon>
        <taxon>Clostridia</taxon>
        <taxon>Lachnospirales</taxon>
        <taxon>Lachnospiraceae</taxon>
        <taxon>Enterocloster</taxon>
    </lineage>
</organism>
<protein>
    <submittedName>
        <fullName evidence="5">Oxidoreductase, short chain dehydrogenase/reductase family protein</fullName>
    </submittedName>
</protein>
<accession>C0CVD5</accession>
<comment type="similarity">
    <text evidence="1 4">Belongs to the short-chain dehydrogenases/reductases (SDR) family.</text>
</comment>
<reference evidence="5 6" key="1">
    <citation type="submission" date="2009-02" db="EMBL/GenBank/DDBJ databases">
        <title>Draft genome sequence of Clostridium asparagiforme (DSM 15981).</title>
        <authorList>
            <person name="Sudarsanam P."/>
            <person name="Ley R."/>
            <person name="Guruge J."/>
            <person name="Turnbaugh P.J."/>
            <person name="Mahowald M."/>
            <person name="Liep D."/>
            <person name="Gordon J."/>
        </authorList>
    </citation>
    <scope>NUCLEOTIDE SEQUENCE [LARGE SCALE GENOMIC DNA]</scope>
    <source>
        <strain evidence="5 6">DSM 15981</strain>
    </source>
</reference>
<evidence type="ECO:0000313" key="5">
    <source>
        <dbReference type="EMBL" id="EEG56980.1"/>
    </source>
</evidence>
<dbReference type="GO" id="GO:0032787">
    <property type="term" value="P:monocarboxylic acid metabolic process"/>
    <property type="evidence" value="ECO:0007669"/>
    <property type="project" value="UniProtKB-ARBA"/>
</dbReference>
<gene>
    <name evidence="5" type="ORF">CLOSTASPAR_00938</name>
</gene>
<keyword evidence="6" id="KW-1185">Reference proteome</keyword>
<dbReference type="FunFam" id="3.40.50.720:FF:000173">
    <property type="entry name" value="3-oxoacyl-[acyl-carrier protein] reductase"/>
    <property type="match status" value="1"/>
</dbReference>
<name>C0CVD5_9FIRM</name>
<dbReference type="NCBIfam" id="NF047420">
    <property type="entry name" value="EF_P_mod_YmfI"/>
    <property type="match status" value="1"/>
</dbReference>
<dbReference type="HOGENOM" id="CLU_010194_1_3_9"/>
<dbReference type="PRINTS" id="PR00081">
    <property type="entry name" value="GDHRDH"/>
</dbReference>
<evidence type="ECO:0000313" key="6">
    <source>
        <dbReference type="Proteomes" id="UP000004756"/>
    </source>
</evidence>
<keyword evidence="2" id="KW-0560">Oxidoreductase</keyword>
<dbReference type="PANTHER" id="PTHR42879">
    <property type="entry name" value="3-OXOACYL-(ACYL-CARRIER-PROTEIN) REDUCTASE"/>
    <property type="match status" value="1"/>
</dbReference>
<dbReference type="InterPro" id="IPR002347">
    <property type="entry name" value="SDR_fam"/>
</dbReference>
<dbReference type="InterPro" id="IPR050259">
    <property type="entry name" value="SDR"/>
</dbReference>
<dbReference type="PROSITE" id="PS00061">
    <property type="entry name" value="ADH_SHORT"/>
    <property type="match status" value="1"/>
</dbReference>
<dbReference type="EMBL" id="ACCJ01000040">
    <property type="protein sequence ID" value="EEG56980.1"/>
    <property type="molecule type" value="Genomic_DNA"/>
</dbReference>
<keyword evidence="3" id="KW-0443">Lipid metabolism</keyword>
<keyword evidence="3" id="KW-0753">Steroid metabolism</keyword>
<dbReference type="GO" id="GO:0016491">
    <property type="term" value="F:oxidoreductase activity"/>
    <property type="evidence" value="ECO:0007669"/>
    <property type="project" value="UniProtKB-KW"/>
</dbReference>
<sequence length="302" mass="33451">MQLQIIIAQGFHLLYPIFLQFIIRKVHFIRQSLEIGPTNVYNSCKGYNIWKNTTERRQYMPRKTVLVTGASRGIGKAVAIKFAKKGYNVVISCVHRAEQLEQTRREIESFQAPCLAYLGDMGDLKSCETLFSQIRSRFGGVDVLVNNAGISYIGLLQDMSSEDWERMLHVNLTSVFNCCKLAIPYMVRQKQGKIVNVSSVWGVVGASCETAYSATKGGINALTKALAKELAPSNIQVNAVACGAIDTEMNQWMEEDELIALVEDIPAGRLGSAEEVADLVYHLGYKNAYLTGQVIGLDGGWI</sequence>
<dbReference type="Pfam" id="PF00106">
    <property type="entry name" value="adh_short"/>
    <property type="match status" value="1"/>
</dbReference>
<dbReference type="AlphaFoldDB" id="C0CVD5"/>
<dbReference type="Proteomes" id="UP000004756">
    <property type="component" value="Unassembled WGS sequence"/>
</dbReference>
<dbReference type="SUPFAM" id="SSF51735">
    <property type="entry name" value="NAD(P)-binding Rossmann-fold domains"/>
    <property type="match status" value="1"/>
</dbReference>